<evidence type="ECO:0000313" key="2">
    <source>
        <dbReference type="EMBL" id="MBW0484314.1"/>
    </source>
</evidence>
<organism evidence="2 3">
    <name type="scientific">Austropuccinia psidii MF-1</name>
    <dbReference type="NCBI Taxonomy" id="1389203"/>
    <lineage>
        <taxon>Eukaryota</taxon>
        <taxon>Fungi</taxon>
        <taxon>Dikarya</taxon>
        <taxon>Basidiomycota</taxon>
        <taxon>Pucciniomycotina</taxon>
        <taxon>Pucciniomycetes</taxon>
        <taxon>Pucciniales</taxon>
        <taxon>Sphaerophragmiaceae</taxon>
        <taxon>Austropuccinia</taxon>
    </lineage>
</organism>
<dbReference type="Proteomes" id="UP000765509">
    <property type="component" value="Unassembled WGS sequence"/>
</dbReference>
<reference evidence="2" key="1">
    <citation type="submission" date="2021-03" db="EMBL/GenBank/DDBJ databases">
        <title>Draft genome sequence of rust myrtle Austropuccinia psidii MF-1, a brazilian biotype.</title>
        <authorList>
            <person name="Quecine M.C."/>
            <person name="Pachon D.M.R."/>
            <person name="Bonatelli M.L."/>
            <person name="Correr F.H."/>
            <person name="Franceschini L.M."/>
            <person name="Leite T.F."/>
            <person name="Margarido G.R.A."/>
            <person name="Almeida C.A."/>
            <person name="Ferrarezi J.A."/>
            <person name="Labate C.A."/>
        </authorList>
    </citation>
    <scope>NUCLEOTIDE SEQUENCE</scope>
    <source>
        <strain evidence="2">MF-1</strain>
    </source>
</reference>
<feature type="region of interest" description="Disordered" evidence="1">
    <location>
        <begin position="31"/>
        <end position="54"/>
    </location>
</feature>
<dbReference type="EMBL" id="AVOT02007627">
    <property type="protein sequence ID" value="MBW0484314.1"/>
    <property type="molecule type" value="Genomic_DNA"/>
</dbReference>
<name>A0A9Q3GZ94_9BASI</name>
<sequence>MPFFVRKKPCHCPGIPASNVKRYLWRKKDGPFGKELPVSEAPTPYADAEGSDELDSEEVEVVLNSDGNCSSTSPSQQAAKILQSQLLPSTPRNFQPVLSTIPPHSPSPSTSGAAFVAIMRPSPIPTPRNSPMITSQNPNLWPVLVEEEKSDCLCCFLPPKCFS</sequence>
<gene>
    <name evidence="2" type="ORF">O181_024029</name>
</gene>
<evidence type="ECO:0000313" key="3">
    <source>
        <dbReference type="Proteomes" id="UP000765509"/>
    </source>
</evidence>
<dbReference type="AlphaFoldDB" id="A0A9Q3GZ94"/>
<evidence type="ECO:0000256" key="1">
    <source>
        <dbReference type="SAM" id="MobiDB-lite"/>
    </source>
</evidence>
<comment type="caution">
    <text evidence="2">The sequence shown here is derived from an EMBL/GenBank/DDBJ whole genome shotgun (WGS) entry which is preliminary data.</text>
</comment>
<accession>A0A9Q3GZ94</accession>
<proteinExistence type="predicted"/>
<keyword evidence="3" id="KW-1185">Reference proteome</keyword>
<protein>
    <submittedName>
        <fullName evidence="2">Uncharacterized protein</fullName>
    </submittedName>
</protein>